<dbReference type="AlphaFoldDB" id="A0A7W2M2A5"/>
<gene>
    <name evidence="2" type="ORF">H3Z82_01660</name>
</gene>
<organism evidence="2 3">
    <name type="scientific">Gelidibacter maritimus</name>
    <dbReference type="NCBI Taxonomy" id="2761487"/>
    <lineage>
        <taxon>Bacteria</taxon>
        <taxon>Pseudomonadati</taxon>
        <taxon>Bacteroidota</taxon>
        <taxon>Flavobacteriia</taxon>
        <taxon>Flavobacteriales</taxon>
        <taxon>Flavobacteriaceae</taxon>
        <taxon>Gelidibacter</taxon>
    </lineage>
</organism>
<proteinExistence type="predicted"/>
<evidence type="ECO:0000313" key="2">
    <source>
        <dbReference type="EMBL" id="MBA6151429.1"/>
    </source>
</evidence>
<accession>A0A7W2M2A5</accession>
<keyword evidence="3" id="KW-1185">Reference proteome</keyword>
<sequence length="215" mass="24743">MKKFVFIVIAILFSITKSAQETKKNVVKLNSLLLISNIYDVQYERVLNDRSTLQLGFGIGKTNNYNLNDFQELYLDFFGKPLNNPIDTHHRKEIISVNIDYRHYMRNHKAPKGFYIGPGIQFMKYKERLSALELEPNGNSDNEESYTEQIKQRDLELYNVRALLGYQFLVAQNISINPYAGPSFVFGDTDESFEREDENITGFGLNFGVGIGLAF</sequence>
<protein>
    <submittedName>
        <fullName evidence="2">DUF3575 domain-containing protein</fullName>
    </submittedName>
</protein>
<feature type="chain" id="PRO_5030868881" evidence="1">
    <location>
        <begin position="20"/>
        <end position="215"/>
    </location>
</feature>
<evidence type="ECO:0000256" key="1">
    <source>
        <dbReference type="SAM" id="SignalP"/>
    </source>
</evidence>
<evidence type="ECO:0000313" key="3">
    <source>
        <dbReference type="Proteomes" id="UP000541857"/>
    </source>
</evidence>
<feature type="signal peptide" evidence="1">
    <location>
        <begin position="1"/>
        <end position="19"/>
    </location>
</feature>
<name>A0A7W2M2A5_9FLAO</name>
<keyword evidence="1" id="KW-0732">Signal</keyword>
<dbReference type="EMBL" id="JACGLT010000001">
    <property type="protein sequence ID" value="MBA6151429.1"/>
    <property type="molecule type" value="Genomic_DNA"/>
</dbReference>
<comment type="caution">
    <text evidence="2">The sequence shown here is derived from an EMBL/GenBank/DDBJ whole genome shotgun (WGS) entry which is preliminary data.</text>
</comment>
<dbReference type="Proteomes" id="UP000541857">
    <property type="component" value="Unassembled WGS sequence"/>
</dbReference>
<reference evidence="2 3" key="1">
    <citation type="submission" date="2020-07" db="EMBL/GenBank/DDBJ databases">
        <title>Bacterium isolated from marine sediment.</title>
        <authorList>
            <person name="Shang D."/>
        </authorList>
    </citation>
    <scope>NUCLEOTIDE SEQUENCE [LARGE SCALE GENOMIC DNA]</scope>
    <source>
        <strain evidence="2 3">F6074</strain>
    </source>
</reference>
<dbReference type="RefSeq" id="WP_182202137.1">
    <property type="nucleotide sequence ID" value="NZ_JACGLT010000001.1"/>
</dbReference>